<keyword evidence="2" id="KW-1185">Reference proteome</keyword>
<dbReference type="Proteomes" id="UP000053091">
    <property type="component" value="Unassembled WGS sequence"/>
</dbReference>
<organism evidence="1">
    <name type="scientific">Lentimicrobium saccharophilum</name>
    <dbReference type="NCBI Taxonomy" id="1678841"/>
    <lineage>
        <taxon>Bacteria</taxon>
        <taxon>Pseudomonadati</taxon>
        <taxon>Bacteroidota</taxon>
        <taxon>Bacteroidia</taxon>
        <taxon>Bacteroidales</taxon>
        <taxon>Lentimicrobiaceae</taxon>
        <taxon>Lentimicrobium</taxon>
    </lineage>
</organism>
<dbReference type="EMBL" id="DF968183">
    <property type="protein sequence ID" value="GAP44375.1"/>
    <property type="molecule type" value="Genomic_DNA"/>
</dbReference>
<proteinExistence type="predicted"/>
<dbReference type="AlphaFoldDB" id="A0A0S7C0S9"/>
<accession>A0A0S7C0S9</accession>
<sequence length="76" mass="8393">MNFNSKGGPKPPLLFLSKPDFNNFDIHPELIAGYLDNYIGLQLCLADVLRTSLLSPVTNFLRGSAVSICFSLGYWA</sequence>
<gene>
    <name evidence="1" type="ORF">TBC1_12179</name>
</gene>
<evidence type="ECO:0000313" key="2">
    <source>
        <dbReference type="Proteomes" id="UP000053091"/>
    </source>
</evidence>
<reference evidence="1" key="1">
    <citation type="journal article" date="2015" name="Genome Announc.">
        <title>Draft Genome Sequence of Bacteroidales Strain TBC1, a Novel Isolate from a Methanogenic Wastewater Treatment System.</title>
        <authorList>
            <person name="Tourlousse D.M."/>
            <person name="Matsuura N."/>
            <person name="Sun L."/>
            <person name="Toyonaga M."/>
            <person name="Kuroda K."/>
            <person name="Ohashi A."/>
            <person name="Cruz R."/>
            <person name="Yamaguchi T."/>
            <person name="Sekiguchi Y."/>
        </authorList>
    </citation>
    <scope>NUCLEOTIDE SEQUENCE [LARGE SCALE GENOMIC DNA]</scope>
    <source>
        <strain evidence="1">TBC1</strain>
    </source>
</reference>
<name>A0A0S7C0S9_9BACT</name>
<evidence type="ECO:0000313" key="1">
    <source>
        <dbReference type="EMBL" id="GAP44375.1"/>
    </source>
</evidence>
<protein>
    <submittedName>
        <fullName evidence="1">Uncharacterized protein</fullName>
    </submittedName>
</protein>